<keyword evidence="5 9" id="KW-1133">Transmembrane helix</keyword>
<feature type="transmembrane region" description="Helical" evidence="9">
    <location>
        <begin position="430"/>
        <end position="453"/>
    </location>
</feature>
<dbReference type="GO" id="GO:0046961">
    <property type="term" value="F:proton-transporting ATPase activity, rotational mechanism"/>
    <property type="evidence" value="ECO:0007669"/>
    <property type="project" value="InterPro"/>
</dbReference>
<evidence type="ECO:0000256" key="2">
    <source>
        <dbReference type="ARBA" id="ARBA00009904"/>
    </source>
</evidence>
<dbReference type="GO" id="GO:0016471">
    <property type="term" value="C:vacuolar proton-transporting V-type ATPase complex"/>
    <property type="evidence" value="ECO:0007669"/>
    <property type="project" value="TreeGrafter"/>
</dbReference>
<dbReference type="PANTHER" id="PTHR11629">
    <property type="entry name" value="VACUOLAR PROTON ATPASES"/>
    <property type="match status" value="1"/>
</dbReference>
<feature type="transmembrane region" description="Helical" evidence="9">
    <location>
        <begin position="348"/>
        <end position="378"/>
    </location>
</feature>
<evidence type="ECO:0000256" key="1">
    <source>
        <dbReference type="ARBA" id="ARBA00004141"/>
    </source>
</evidence>
<dbReference type="Pfam" id="PF01496">
    <property type="entry name" value="V_ATPase_I"/>
    <property type="match status" value="1"/>
</dbReference>
<keyword evidence="6" id="KW-0406">Ion transport</keyword>
<name>A0A9D1Y809_9FIRM</name>
<dbReference type="GO" id="GO:0033179">
    <property type="term" value="C:proton-transporting V-type ATPase, V0 domain"/>
    <property type="evidence" value="ECO:0007669"/>
    <property type="project" value="InterPro"/>
</dbReference>
<evidence type="ECO:0000256" key="5">
    <source>
        <dbReference type="ARBA" id="ARBA00022989"/>
    </source>
</evidence>
<dbReference type="AlphaFoldDB" id="A0A9D1Y809"/>
<keyword evidence="8" id="KW-0175">Coiled coil</keyword>
<dbReference type="PANTHER" id="PTHR11629:SF63">
    <property type="entry name" value="V-TYPE PROTON ATPASE SUBUNIT A"/>
    <property type="match status" value="1"/>
</dbReference>
<evidence type="ECO:0000256" key="7">
    <source>
        <dbReference type="ARBA" id="ARBA00023136"/>
    </source>
</evidence>
<dbReference type="GO" id="GO:0007035">
    <property type="term" value="P:vacuolar acidification"/>
    <property type="evidence" value="ECO:0007669"/>
    <property type="project" value="TreeGrafter"/>
</dbReference>
<dbReference type="Gene3D" id="3.30.70.2750">
    <property type="match status" value="1"/>
</dbReference>
<keyword evidence="3" id="KW-0813">Transport</keyword>
<feature type="transmembrane region" description="Helical" evidence="9">
    <location>
        <begin position="474"/>
        <end position="493"/>
    </location>
</feature>
<keyword evidence="7 9" id="KW-0472">Membrane</keyword>
<evidence type="ECO:0000256" key="9">
    <source>
        <dbReference type="SAM" id="Phobius"/>
    </source>
</evidence>
<keyword evidence="4 9" id="KW-0812">Transmembrane</keyword>
<dbReference type="EMBL" id="DXDX01000081">
    <property type="protein sequence ID" value="HIY21171.1"/>
    <property type="molecule type" value="Genomic_DNA"/>
</dbReference>
<dbReference type="Proteomes" id="UP000823868">
    <property type="component" value="Unassembled WGS sequence"/>
</dbReference>
<feature type="transmembrane region" description="Helical" evidence="9">
    <location>
        <begin position="385"/>
        <end position="410"/>
    </location>
</feature>
<evidence type="ECO:0000256" key="4">
    <source>
        <dbReference type="ARBA" id="ARBA00022692"/>
    </source>
</evidence>
<comment type="caution">
    <text evidence="10">The sequence shown here is derived from an EMBL/GenBank/DDBJ whole genome shotgun (WGS) entry which is preliminary data.</text>
</comment>
<dbReference type="InterPro" id="IPR002490">
    <property type="entry name" value="V-ATPase_116kDa_su"/>
</dbReference>
<feature type="transmembrane region" description="Helical" evidence="9">
    <location>
        <begin position="563"/>
        <end position="581"/>
    </location>
</feature>
<evidence type="ECO:0000313" key="10">
    <source>
        <dbReference type="EMBL" id="HIY21171.1"/>
    </source>
</evidence>
<proteinExistence type="inferred from homology"/>
<organism evidence="10 11">
    <name type="scientific">Candidatus Flavonifractor merdigallinarum</name>
    <dbReference type="NCBI Taxonomy" id="2838589"/>
    <lineage>
        <taxon>Bacteria</taxon>
        <taxon>Bacillati</taxon>
        <taxon>Bacillota</taxon>
        <taxon>Clostridia</taxon>
        <taxon>Eubacteriales</taxon>
        <taxon>Oscillospiraceae</taxon>
        <taxon>Flavonifractor</taxon>
    </lineage>
</organism>
<dbReference type="Gene3D" id="1.20.1460.20">
    <property type="match status" value="1"/>
</dbReference>
<protein>
    <submittedName>
        <fullName evidence="10">ATPase V</fullName>
    </submittedName>
</protein>
<feature type="transmembrane region" description="Helical" evidence="9">
    <location>
        <begin position="499"/>
        <end position="516"/>
    </location>
</feature>
<evidence type="ECO:0000256" key="8">
    <source>
        <dbReference type="SAM" id="Coils"/>
    </source>
</evidence>
<dbReference type="Gene3D" id="3.30.70.2170">
    <property type="match status" value="1"/>
</dbReference>
<evidence type="ECO:0000313" key="11">
    <source>
        <dbReference type="Proteomes" id="UP000823868"/>
    </source>
</evidence>
<accession>A0A9D1Y809</accession>
<comment type="subcellular location">
    <subcellularLocation>
        <location evidence="1">Membrane</location>
        <topology evidence="1">Multi-pass membrane protein</topology>
    </subcellularLocation>
</comment>
<evidence type="ECO:0000256" key="6">
    <source>
        <dbReference type="ARBA" id="ARBA00023065"/>
    </source>
</evidence>
<reference evidence="10" key="2">
    <citation type="submission" date="2021-04" db="EMBL/GenBank/DDBJ databases">
        <authorList>
            <person name="Gilroy R."/>
        </authorList>
    </citation>
    <scope>NUCLEOTIDE SEQUENCE</scope>
    <source>
        <strain evidence="10">ChiBcec16_6824</strain>
    </source>
</reference>
<feature type="coiled-coil region" evidence="8">
    <location>
        <begin position="84"/>
        <end position="111"/>
    </location>
</feature>
<sequence length="642" mass="72300">MSVVPMKLLTIAGPLEQFDDVVSACVLDQEFHPEYTLHMMEGVSNLRPFPLSNAYAPLLRRAQEVLEELGLQPAYAPFEGEEDLEKLSGYFDRLEQTVKELEDRRATQRRLLDEDRSVSQELTHLQGLSTDLEHLQNMKYARFRYGYLPRDTYDSFQSTLNDDADLFFFPTMLETRRVYGVYFTTKEAHERVDSLFNSLHFVRIQLDATVHGTPEEAIGTLTKLAAKAEEKLAALDREQAEFAQKEAPHLHQVYSWLRYHSARYDLRRYAARSRETFYLMGWVPEPELDALTLRLDDFPNCSCVVDSPREMQGVSPPTKLKSSFFGRVFRPFLEMYGLPNYRELDPSIFMAFTYCLFFGIMFGDLGQGLGLALIGFILSRWKKMWLGNIITCCGLSGALFGCVYGSVFGYEDILPGFKIMEESSLLPGSSNVLVLLLLSVALGVGMIAVVMFLNIANGIRQRNFEKIFFGPNGLAGLVFYGGLIIAGVSTALFGVNLFVPVYVLPVLVLPLVCILLREPLSLLAAGDPEWKHVKVSEVLGTGFFELFETLLSYLTNTLSFMRVGAYAITHVGLMMVVQMLAGSGNLVVIVLGNLFVMGFEGLLVGIQVLRLEFYELFGRFYDDGGVPYTPAKIDYTTLESNQ</sequence>
<feature type="coiled-coil region" evidence="8">
    <location>
        <begin position="218"/>
        <end position="245"/>
    </location>
</feature>
<feature type="transmembrane region" description="Helical" evidence="9">
    <location>
        <begin position="587"/>
        <end position="609"/>
    </location>
</feature>
<evidence type="ECO:0000256" key="3">
    <source>
        <dbReference type="ARBA" id="ARBA00022448"/>
    </source>
</evidence>
<gene>
    <name evidence="10" type="ORF">H9841_04610</name>
</gene>
<dbReference type="GO" id="GO:0051117">
    <property type="term" value="F:ATPase binding"/>
    <property type="evidence" value="ECO:0007669"/>
    <property type="project" value="TreeGrafter"/>
</dbReference>
<reference evidence="10" key="1">
    <citation type="journal article" date="2021" name="PeerJ">
        <title>Extensive microbial diversity within the chicken gut microbiome revealed by metagenomics and culture.</title>
        <authorList>
            <person name="Gilroy R."/>
            <person name="Ravi A."/>
            <person name="Getino M."/>
            <person name="Pursley I."/>
            <person name="Horton D.L."/>
            <person name="Alikhan N.F."/>
            <person name="Baker D."/>
            <person name="Gharbi K."/>
            <person name="Hall N."/>
            <person name="Watson M."/>
            <person name="Adriaenssens E.M."/>
            <person name="Foster-Nyarko E."/>
            <person name="Jarju S."/>
            <person name="Secka A."/>
            <person name="Antonio M."/>
            <person name="Oren A."/>
            <person name="Chaudhuri R.R."/>
            <person name="La Ragione R."/>
            <person name="Hildebrand F."/>
            <person name="Pallen M.J."/>
        </authorList>
    </citation>
    <scope>NUCLEOTIDE SEQUENCE</scope>
    <source>
        <strain evidence="10">ChiBcec16_6824</strain>
    </source>
</reference>
<comment type="similarity">
    <text evidence="2">Belongs to the V-ATPase 116 kDa subunit family.</text>
</comment>